<feature type="domain" description="DUF1559" evidence="2">
    <location>
        <begin position="34"/>
        <end position="295"/>
    </location>
</feature>
<dbReference type="PANTHER" id="PTHR30093">
    <property type="entry name" value="GENERAL SECRETION PATHWAY PROTEIN G"/>
    <property type="match status" value="1"/>
</dbReference>
<dbReference type="KEGG" id="ftj:FTUN_6723"/>
<dbReference type="EMBL" id="CP053452">
    <property type="protein sequence ID" value="QJW99123.1"/>
    <property type="molecule type" value="Genomic_DNA"/>
</dbReference>
<dbReference type="Gene3D" id="3.30.700.10">
    <property type="entry name" value="Glycoprotein, Type 4 Pilin"/>
    <property type="match status" value="1"/>
</dbReference>
<dbReference type="RefSeq" id="WP_171474151.1">
    <property type="nucleotide sequence ID" value="NZ_CP053452.2"/>
</dbReference>
<dbReference type="AlphaFoldDB" id="A0A6M5Z0Z7"/>
<dbReference type="SUPFAM" id="SSF54523">
    <property type="entry name" value="Pili subunits"/>
    <property type="match status" value="1"/>
</dbReference>
<protein>
    <recommendedName>
        <fullName evidence="2">DUF1559 domain-containing protein</fullName>
    </recommendedName>
</protein>
<dbReference type="Pfam" id="PF07596">
    <property type="entry name" value="SBP_bac_10"/>
    <property type="match status" value="1"/>
</dbReference>
<evidence type="ECO:0000259" key="2">
    <source>
        <dbReference type="Pfam" id="PF07596"/>
    </source>
</evidence>
<dbReference type="InterPro" id="IPR012902">
    <property type="entry name" value="N_methyl_site"/>
</dbReference>
<dbReference type="InterPro" id="IPR045584">
    <property type="entry name" value="Pilin-like"/>
</dbReference>
<keyword evidence="4" id="KW-1185">Reference proteome</keyword>
<keyword evidence="1" id="KW-1133">Transmembrane helix</keyword>
<accession>A0A6M5Z0Z7</accession>
<sequence length="317" mass="33196">MSQGKRTRGFTLIELLVVIAIIAILIGLLLPAVQKVREAASRMKCQNNLKQLGLAFHNYANTNDNKFPNSYLFVTSPQPNAHAWGVYLLPYIEQGNLFQQYNLNTIFAAGANATVVATPVKTFQCPSAPGDNRVYTCPAPLTAAYGLPSFQAAVSDYHVVSGVMDSLWNVVVGSDGGGGRDGALSANSPTPILAITDGTSNTLLLAEIAGKNDKWVNGQKVSTSSEQGGGWGDPFSGENWLSGSDTTGSVSPGPCVLGCTNSQPLGSTARGLYSFHTGGANALLCDGSVRFVTSGVSAKSILFVVTKAKGEVIPSDF</sequence>
<dbReference type="NCBIfam" id="TIGR04294">
    <property type="entry name" value="pre_pil_HX9DG"/>
    <property type="match status" value="1"/>
</dbReference>
<feature type="transmembrane region" description="Helical" evidence="1">
    <location>
        <begin position="12"/>
        <end position="33"/>
    </location>
</feature>
<name>A0A6M5Z0Z7_9BACT</name>
<dbReference type="Pfam" id="PF07963">
    <property type="entry name" value="N_methyl"/>
    <property type="match status" value="1"/>
</dbReference>
<dbReference type="InterPro" id="IPR027558">
    <property type="entry name" value="Pre_pil_HX9DG_C"/>
</dbReference>
<evidence type="ECO:0000256" key="1">
    <source>
        <dbReference type="SAM" id="Phobius"/>
    </source>
</evidence>
<evidence type="ECO:0000313" key="4">
    <source>
        <dbReference type="Proteomes" id="UP000503447"/>
    </source>
</evidence>
<gene>
    <name evidence="3" type="ORF">FTUN_6723</name>
</gene>
<dbReference type="InterPro" id="IPR011453">
    <property type="entry name" value="DUF1559"/>
</dbReference>
<keyword evidence="1" id="KW-0812">Transmembrane</keyword>
<reference evidence="4" key="1">
    <citation type="submission" date="2020-05" db="EMBL/GenBank/DDBJ databases">
        <title>Frigoriglobus tundricola gen. nov., sp. nov., a psychrotolerant cellulolytic planctomycete of the family Gemmataceae with two divergent copies of 16S rRNA gene.</title>
        <authorList>
            <person name="Kulichevskaya I.S."/>
            <person name="Ivanova A.A."/>
            <person name="Naumoff D.G."/>
            <person name="Beletsky A.V."/>
            <person name="Rijpstra W.I.C."/>
            <person name="Sinninghe Damste J.S."/>
            <person name="Mardanov A.V."/>
            <person name="Ravin N.V."/>
            <person name="Dedysh S.N."/>
        </authorList>
    </citation>
    <scope>NUCLEOTIDE SEQUENCE [LARGE SCALE GENOMIC DNA]</scope>
    <source>
        <strain evidence="4">PL17</strain>
    </source>
</reference>
<keyword evidence="1" id="KW-0472">Membrane</keyword>
<dbReference type="NCBIfam" id="TIGR02532">
    <property type="entry name" value="IV_pilin_GFxxxE"/>
    <property type="match status" value="1"/>
</dbReference>
<dbReference type="PANTHER" id="PTHR30093:SF2">
    <property type="entry name" value="TYPE II SECRETION SYSTEM PROTEIN H"/>
    <property type="match status" value="1"/>
</dbReference>
<dbReference type="Proteomes" id="UP000503447">
    <property type="component" value="Chromosome"/>
</dbReference>
<evidence type="ECO:0000313" key="3">
    <source>
        <dbReference type="EMBL" id="QJW99123.1"/>
    </source>
</evidence>
<proteinExistence type="predicted"/>
<organism evidence="3 4">
    <name type="scientific">Frigoriglobus tundricola</name>
    <dbReference type="NCBI Taxonomy" id="2774151"/>
    <lineage>
        <taxon>Bacteria</taxon>
        <taxon>Pseudomonadati</taxon>
        <taxon>Planctomycetota</taxon>
        <taxon>Planctomycetia</taxon>
        <taxon>Gemmatales</taxon>
        <taxon>Gemmataceae</taxon>
        <taxon>Frigoriglobus</taxon>
    </lineage>
</organism>
<dbReference type="PROSITE" id="PS00409">
    <property type="entry name" value="PROKAR_NTER_METHYL"/>
    <property type="match status" value="1"/>
</dbReference>